<evidence type="ECO:0000259" key="2">
    <source>
        <dbReference type="SMART" id="SM00482"/>
    </source>
</evidence>
<evidence type="ECO:0000313" key="4">
    <source>
        <dbReference type="EMBL" id="QJB05196.1"/>
    </source>
</evidence>
<dbReference type="Gene3D" id="1.10.150.20">
    <property type="entry name" value="5' to 3' exonuclease, C-terminal subdomain"/>
    <property type="match status" value="1"/>
</dbReference>
<reference evidence="4" key="1">
    <citation type="submission" date="2020-03" db="EMBL/GenBank/DDBJ databases">
        <title>The deep terrestrial virosphere.</title>
        <authorList>
            <person name="Holmfeldt K."/>
            <person name="Nilsson E."/>
            <person name="Simone D."/>
            <person name="Lopez-Fernandez M."/>
            <person name="Wu X."/>
            <person name="de Brujin I."/>
            <person name="Lundin D."/>
            <person name="Andersson A."/>
            <person name="Bertilsson S."/>
            <person name="Dopson M."/>
        </authorList>
    </citation>
    <scope>NUCLEOTIDE SEQUENCE</scope>
    <source>
        <strain evidence="3">MM171A00102</strain>
        <strain evidence="4">MM171B00096</strain>
    </source>
</reference>
<dbReference type="Gene3D" id="3.30.420.10">
    <property type="entry name" value="Ribonuclease H-like superfamily/Ribonuclease H"/>
    <property type="match status" value="1"/>
</dbReference>
<dbReference type="AlphaFoldDB" id="A0A6M3MIG5"/>
<dbReference type="PANTHER" id="PTHR10133:SF27">
    <property type="entry name" value="DNA POLYMERASE NU"/>
    <property type="match status" value="1"/>
</dbReference>
<dbReference type="SUPFAM" id="SSF56672">
    <property type="entry name" value="DNA/RNA polymerases"/>
    <property type="match status" value="1"/>
</dbReference>
<dbReference type="PANTHER" id="PTHR10133">
    <property type="entry name" value="DNA POLYMERASE I"/>
    <property type="match status" value="1"/>
</dbReference>
<accession>A0A6M3MIG5</accession>
<protein>
    <submittedName>
        <fullName evidence="4">Putative DNA polymerase</fullName>
    </submittedName>
</protein>
<dbReference type="SMART" id="SM00482">
    <property type="entry name" value="POLAc"/>
    <property type="match status" value="1"/>
</dbReference>
<dbReference type="Gene3D" id="3.30.70.370">
    <property type="match status" value="1"/>
</dbReference>
<dbReference type="EMBL" id="MT143896">
    <property type="protein sequence ID" value="QJB05196.1"/>
    <property type="molecule type" value="Genomic_DNA"/>
</dbReference>
<dbReference type="GO" id="GO:0003887">
    <property type="term" value="F:DNA-directed DNA polymerase activity"/>
    <property type="evidence" value="ECO:0007669"/>
    <property type="project" value="InterPro"/>
</dbReference>
<sequence length="711" mass="79937">MALQPVTVDFETFYTDKASGEYSLTWMTAEEYIRDKRFQSIGFSLKFGDAPSQWFTGSHEQQRKVLHEVDWSNVMSIGHNKSEFDSLIMTERFGVKPRAYACTLQMARALHAGKTSKSLEKMCQLYGLPAKGNEVKYAINKRLEDFTPWQLSEYGKYCGNMAVTGEMGDSDLCWELFKIMVALMPQNELKLAHLSTKMFAEPKLALDLQLLKTLQQDMQVRKGELLGKVADILKVPADLPPLERVGKVQSLLRKDAILADVLLNQYDVPPPMKASPKRKNADGTPMQVYAFAKTDEGMEELLSFEDPDDPVGSEEIQALAAARLGVKSTLAESRVARFVGIAERGLLPVPLAYGKTHTHRLAGSQKINMQNLSGSRGVHARTPLGTLIWTPGGISRLHKFNKLTDQLMLPNGSIHAVKDCHVVGLRDAIIAPPGKKLVVADSSQIELRVCHLLAGQLDTVEELRQGIDVYSSFASTIYNRPITKADKKERQHGKVGMLQLQYQSGGKSFRNAARIMGGVRLTEDEAYGTVDVYRNRFSEVRKFWRICQQGIKKMSQGGGTYLDQWGLCKLEHNRIVMPGRMPLVYENLREEMLEGFNGGAPELQWVYDDKEKRHMKKVYGGSVTENLCQWLARHVVFDQMLEAEKRWGNYFKHGVGVALTVHDEIVLVVDEDDAEDCLAFCLQVMSQPPEWWPQLPVAAEGGIGRRYSECK</sequence>
<evidence type="ECO:0000256" key="1">
    <source>
        <dbReference type="ARBA" id="ARBA00022705"/>
    </source>
</evidence>
<dbReference type="SUPFAM" id="SSF53098">
    <property type="entry name" value="Ribonuclease H-like"/>
    <property type="match status" value="1"/>
</dbReference>
<proteinExistence type="predicted"/>
<dbReference type="Pfam" id="PF00476">
    <property type="entry name" value="DNA_pol_A"/>
    <property type="match status" value="1"/>
</dbReference>
<dbReference type="InterPro" id="IPR036397">
    <property type="entry name" value="RNaseH_sf"/>
</dbReference>
<dbReference type="InterPro" id="IPR043502">
    <property type="entry name" value="DNA/RNA_pol_sf"/>
</dbReference>
<dbReference type="EMBL" id="MT143709">
    <property type="protein sequence ID" value="QJB01452.1"/>
    <property type="molecule type" value="Genomic_DNA"/>
</dbReference>
<dbReference type="InterPro" id="IPR002298">
    <property type="entry name" value="DNA_polymerase_A"/>
</dbReference>
<keyword evidence="1" id="KW-0235">DNA replication</keyword>
<dbReference type="InterPro" id="IPR001098">
    <property type="entry name" value="DNA-dir_DNA_pol_A_palm_dom"/>
</dbReference>
<dbReference type="GO" id="GO:0003677">
    <property type="term" value="F:DNA binding"/>
    <property type="evidence" value="ECO:0007669"/>
    <property type="project" value="InterPro"/>
</dbReference>
<evidence type="ECO:0000313" key="3">
    <source>
        <dbReference type="EMBL" id="QJB01452.1"/>
    </source>
</evidence>
<dbReference type="GO" id="GO:0006302">
    <property type="term" value="P:double-strand break repair"/>
    <property type="evidence" value="ECO:0007669"/>
    <property type="project" value="TreeGrafter"/>
</dbReference>
<feature type="domain" description="DNA-directed DNA polymerase family A palm" evidence="2">
    <location>
        <begin position="425"/>
        <end position="673"/>
    </location>
</feature>
<dbReference type="InterPro" id="IPR012337">
    <property type="entry name" value="RNaseH-like_sf"/>
</dbReference>
<name>A0A6M3MIG5_9ZZZZ</name>
<organism evidence="4">
    <name type="scientific">viral metagenome</name>
    <dbReference type="NCBI Taxonomy" id="1070528"/>
    <lineage>
        <taxon>unclassified sequences</taxon>
        <taxon>metagenomes</taxon>
        <taxon>organismal metagenomes</taxon>
    </lineage>
</organism>
<gene>
    <name evidence="3" type="ORF">MM171A00102_0011</name>
    <name evidence="4" type="ORF">MM171B00096_0006</name>
</gene>
<dbReference type="GO" id="GO:0006261">
    <property type="term" value="P:DNA-templated DNA replication"/>
    <property type="evidence" value="ECO:0007669"/>
    <property type="project" value="InterPro"/>
</dbReference>